<accession>A0A3S8R3G8</accession>
<dbReference type="Proteomes" id="UP000274593">
    <property type="component" value="Chromosome"/>
</dbReference>
<feature type="compositionally biased region" description="Basic and acidic residues" evidence="1">
    <location>
        <begin position="52"/>
        <end position="72"/>
    </location>
</feature>
<protein>
    <submittedName>
        <fullName evidence="2">Uncharacterized protein</fullName>
    </submittedName>
</protein>
<sequence length="72" mass="8004">MENLSKVESFESFQVSKQVMNQVAGGRTKSFARDSGSGSCHKVIDNNSGEVIKSKPKDRYDRAGKCDEFDNQ</sequence>
<dbReference type="KEGG" id="tsig:D6T69_02155"/>
<dbReference type="AlphaFoldDB" id="A0A3S8R3G8"/>
<organism evidence="2 3">
    <name type="scientific">Tenacibaculum singaporense</name>
    <dbReference type="NCBI Taxonomy" id="2358479"/>
    <lineage>
        <taxon>Bacteria</taxon>
        <taxon>Pseudomonadati</taxon>
        <taxon>Bacteroidota</taxon>
        <taxon>Flavobacteriia</taxon>
        <taxon>Flavobacteriales</taxon>
        <taxon>Flavobacteriaceae</taxon>
        <taxon>Tenacibaculum</taxon>
    </lineage>
</organism>
<feature type="region of interest" description="Disordered" evidence="1">
    <location>
        <begin position="28"/>
        <end position="72"/>
    </location>
</feature>
<evidence type="ECO:0000313" key="2">
    <source>
        <dbReference type="EMBL" id="AZJ34393.1"/>
    </source>
</evidence>
<gene>
    <name evidence="2" type="ORF">D6T69_02155</name>
</gene>
<keyword evidence="3" id="KW-1185">Reference proteome</keyword>
<evidence type="ECO:0000256" key="1">
    <source>
        <dbReference type="SAM" id="MobiDB-lite"/>
    </source>
</evidence>
<reference evidence="2 3" key="1">
    <citation type="submission" date="2018-09" db="EMBL/GenBank/DDBJ databases">
        <title>Insights into the microbiota of Asian seabass (Lates calcarifer) with tenacibaculosis symptoms and description of sp. nov. Tenacibaculum singaporense.</title>
        <authorList>
            <person name="Miyake S."/>
            <person name="Soh M."/>
            <person name="Azman M.N."/>
            <person name="Ngoh S.Y."/>
            <person name="Orban L."/>
        </authorList>
    </citation>
    <scope>NUCLEOTIDE SEQUENCE [LARGE SCALE GENOMIC DNA]</scope>
    <source>
        <strain evidence="2 3">DSM 106434</strain>
    </source>
</reference>
<name>A0A3S8R3G8_9FLAO</name>
<evidence type="ECO:0000313" key="3">
    <source>
        <dbReference type="Proteomes" id="UP000274593"/>
    </source>
</evidence>
<dbReference type="RefSeq" id="WP_125066237.1">
    <property type="nucleotide sequence ID" value="NZ_CP032548.1"/>
</dbReference>
<proteinExistence type="predicted"/>
<dbReference type="EMBL" id="CP032548">
    <property type="protein sequence ID" value="AZJ34393.1"/>
    <property type="molecule type" value="Genomic_DNA"/>
</dbReference>